<comment type="caution">
    <text evidence="2">The sequence shown here is derived from an EMBL/GenBank/DDBJ whole genome shotgun (WGS) entry which is preliminary data.</text>
</comment>
<organism evidence="2 3">
    <name type="scientific">Shimia abyssi</name>
    <dbReference type="NCBI Taxonomy" id="1662395"/>
    <lineage>
        <taxon>Bacteria</taxon>
        <taxon>Pseudomonadati</taxon>
        <taxon>Pseudomonadota</taxon>
        <taxon>Alphaproteobacteria</taxon>
        <taxon>Rhodobacterales</taxon>
        <taxon>Roseobacteraceae</taxon>
    </lineage>
</organism>
<dbReference type="OrthoDB" id="7862024at2"/>
<feature type="signal peptide" evidence="1">
    <location>
        <begin position="1"/>
        <end position="23"/>
    </location>
</feature>
<evidence type="ECO:0000313" key="2">
    <source>
        <dbReference type="EMBL" id="PSL18153.1"/>
    </source>
</evidence>
<dbReference type="Proteomes" id="UP000240418">
    <property type="component" value="Unassembled WGS sequence"/>
</dbReference>
<evidence type="ECO:0000313" key="3">
    <source>
        <dbReference type="Proteomes" id="UP000240418"/>
    </source>
</evidence>
<dbReference type="AlphaFoldDB" id="A0A2P8F8V5"/>
<reference evidence="2 3" key="1">
    <citation type="submission" date="2018-03" db="EMBL/GenBank/DDBJ databases">
        <title>Genomic Encyclopedia of Archaeal and Bacterial Type Strains, Phase II (KMG-II): from individual species to whole genera.</title>
        <authorList>
            <person name="Goeker M."/>
        </authorList>
    </citation>
    <scope>NUCLEOTIDE SEQUENCE [LARGE SCALE GENOMIC DNA]</scope>
    <source>
        <strain evidence="2 3">DSM 100673</strain>
    </source>
</reference>
<keyword evidence="3" id="KW-1185">Reference proteome</keyword>
<feature type="chain" id="PRO_5015166028" evidence="1">
    <location>
        <begin position="24"/>
        <end position="165"/>
    </location>
</feature>
<protein>
    <submittedName>
        <fullName evidence="2">Uncharacterized protein</fullName>
    </submittedName>
</protein>
<accession>A0A2P8F8V5</accession>
<proteinExistence type="predicted"/>
<sequence length="165" mass="18073">MRTTILSIVTGLGFAFAATFAVAQDDQGLSKVQIDRAVQSFDSGAQVCANADAVYRLDCFQQVFSRTARVFGRASAYWEADVALTRVSRNLFSFVRANTHEALGRQKMNGSRVKPITEASVPEATALYRTNVDRAAADLVSGSKYEADFFRPISDVILKYSDALN</sequence>
<dbReference type="EMBL" id="PYGJ01000012">
    <property type="protein sequence ID" value="PSL18153.1"/>
    <property type="molecule type" value="Genomic_DNA"/>
</dbReference>
<evidence type="ECO:0000256" key="1">
    <source>
        <dbReference type="SAM" id="SignalP"/>
    </source>
</evidence>
<dbReference type="RefSeq" id="WP_133169982.1">
    <property type="nucleotide sequence ID" value="NZ_PYGJ01000012.1"/>
</dbReference>
<gene>
    <name evidence="2" type="ORF">CLV88_11277</name>
</gene>
<name>A0A2P8F8V5_9RHOB</name>
<keyword evidence="1" id="KW-0732">Signal</keyword>